<organism evidence="2 3">
    <name type="scientific">Trichoderma harzianum CBS 226.95</name>
    <dbReference type="NCBI Taxonomy" id="983964"/>
    <lineage>
        <taxon>Eukaryota</taxon>
        <taxon>Fungi</taxon>
        <taxon>Dikarya</taxon>
        <taxon>Ascomycota</taxon>
        <taxon>Pezizomycotina</taxon>
        <taxon>Sordariomycetes</taxon>
        <taxon>Hypocreomycetidae</taxon>
        <taxon>Hypocreales</taxon>
        <taxon>Hypocreaceae</taxon>
        <taxon>Trichoderma</taxon>
    </lineage>
</organism>
<feature type="region of interest" description="Disordered" evidence="1">
    <location>
        <begin position="157"/>
        <end position="179"/>
    </location>
</feature>
<evidence type="ECO:0000313" key="2">
    <source>
        <dbReference type="EMBL" id="PTB56032.1"/>
    </source>
</evidence>
<name>A0A2T4AGA7_TRIHA</name>
<keyword evidence="3" id="KW-1185">Reference proteome</keyword>
<accession>A0A2T4AGA7</accession>
<dbReference type="RefSeq" id="XP_024775709.1">
    <property type="nucleotide sequence ID" value="XM_024914975.1"/>
</dbReference>
<dbReference type="Proteomes" id="UP000241690">
    <property type="component" value="Unassembled WGS sequence"/>
</dbReference>
<protein>
    <submittedName>
        <fullName evidence="2">Uncharacterized protein</fullName>
    </submittedName>
</protein>
<sequence>MLMAVRNHASSIQSFTSALNKASPSQAPTLPNLQCEWPAPRLRGPAPPKSEIPSSITNITVMHFRPSQIALSAMHQLSPVTKIGSFSLTSSRNRHRQNLRARSDALAVWLAEVMHRMDKLHPVHLIGRGPCMRRWRRRLLGETRPIMRAHHRISVISRHRRHKETRETSPGPRQNGADEMPRAFTDTWALAGICMQALVAGGTEWGGGEGTKNGLLQ</sequence>
<proteinExistence type="predicted"/>
<evidence type="ECO:0000313" key="3">
    <source>
        <dbReference type="Proteomes" id="UP000241690"/>
    </source>
</evidence>
<gene>
    <name evidence="2" type="ORF">M431DRAFT_415838</name>
</gene>
<dbReference type="GeneID" id="36623541"/>
<reference evidence="2 3" key="1">
    <citation type="submission" date="2016-07" db="EMBL/GenBank/DDBJ databases">
        <title>Multiple horizontal gene transfer events from other fungi enriched the ability of initially mycotrophic Trichoderma (Ascomycota) to feed on dead plant biomass.</title>
        <authorList>
            <consortium name="DOE Joint Genome Institute"/>
            <person name="Aerts A."/>
            <person name="Atanasova L."/>
            <person name="Chenthamara K."/>
            <person name="Zhang J."/>
            <person name="Grujic M."/>
            <person name="Henrissat B."/>
            <person name="Kuo A."/>
            <person name="Salamov A."/>
            <person name="Lipzen A."/>
            <person name="Labutti K."/>
            <person name="Barry K."/>
            <person name="Miao Y."/>
            <person name="Rahimi M.J."/>
            <person name="Shen Q."/>
            <person name="Grigoriev I.V."/>
            <person name="Kubicek C.P."/>
            <person name="Druzhinina I.S."/>
        </authorList>
    </citation>
    <scope>NUCLEOTIDE SEQUENCE [LARGE SCALE GENOMIC DNA]</scope>
    <source>
        <strain evidence="2 3">CBS 226.95</strain>
    </source>
</reference>
<evidence type="ECO:0000256" key="1">
    <source>
        <dbReference type="SAM" id="MobiDB-lite"/>
    </source>
</evidence>
<dbReference type="AlphaFoldDB" id="A0A2T4AGA7"/>
<dbReference type="EMBL" id="KZ679679">
    <property type="protein sequence ID" value="PTB56032.1"/>
    <property type="molecule type" value="Genomic_DNA"/>
</dbReference>